<dbReference type="PANTHER" id="PTHR43685">
    <property type="entry name" value="GLYCOSYLTRANSFERASE"/>
    <property type="match status" value="1"/>
</dbReference>
<evidence type="ECO:0000313" key="3">
    <source>
        <dbReference type="EMBL" id="ABM93697.1"/>
    </source>
</evidence>
<dbReference type="CDD" id="cd00761">
    <property type="entry name" value="Glyco_tranf_GTA_type"/>
    <property type="match status" value="1"/>
</dbReference>
<dbReference type="Pfam" id="PF00535">
    <property type="entry name" value="Glycos_transf_2"/>
    <property type="match status" value="1"/>
</dbReference>
<sequence length="368" mass="40289">MQALRSPGADGGVVAPARTGDEIRVSVVIPNYNYARFIGDAIDSALALDWPHVEVIVVDDGSTDGSREVMARYGQRITALHQDNQGQVGACNTGFAACRGNVVIFLDSDDVLDPSVVREAAAVWRPGLSKVQFQMRSVDAALRPLGSVLPQYHMVPTPEEARRWVMTTSAYPTPPGSGNVYSREFLQKIFPLDHAGGRAADSCCIAAAPYLGDVITVPKPLVSYRIHGQNDGAFSELDTLRFGREVTRATQLFAYAQRTAARVGIQVPDDAVRYSLTLLPYRVASYRLAPASHPLPRDNRLNLLGDLLRSWGRPQGMRLQARAAIALWTMLVLVAPAPLARRLVLWRFAPGTRPKLLMQSLRQLGVVR</sequence>
<dbReference type="SUPFAM" id="SSF53448">
    <property type="entry name" value="Nucleotide-diphospho-sugar transferases"/>
    <property type="match status" value="1"/>
</dbReference>
<feature type="domain" description="Glycosyltransferase 2-like" evidence="2">
    <location>
        <begin position="26"/>
        <end position="190"/>
    </location>
</feature>
<dbReference type="EMBL" id="CP000555">
    <property type="protein sequence ID" value="ABM93697.1"/>
    <property type="molecule type" value="Genomic_DNA"/>
</dbReference>
<dbReference type="eggNOG" id="COG1215">
    <property type="taxonomic scope" value="Bacteria"/>
</dbReference>
<evidence type="ECO:0000313" key="4">
    <source>
        <dbReference type="Proteomes" id="UP000000366"/>
    </source>
</evidence>
<dbReference type="PANTHER" id="PTHR43685:SF11">
    <property type="entry name" value="GLYCOSYLTRANSFERASE TAGX-RELATED"/>
    <property type="match status" value="1"/>
</dbReference>
<dbReference type="InterPro" id="IPR029044">
    <property type="entry name" value="Nucleotide-diphossugar_trans"/>
</dbReference>
<keyword evidence="1" id="KW-0472">Membrane</keyword>
<dbReference type="InterPro" id="IPR050834">
    <property type="entry name" value="Glycosyltransf_2"/>
</dbReference>
<feature type="transmembrane region" description="Helical" evidence="1">
    <location>
        <begin position="319"/>
        <end position="339"/>
    </location>
</feature>
<evidence type="ECO:0000256" key="1">
    <source>
        <dbReference type="SAM" id="Phobius"/>
    </source>
</evidence>
<evidence type="ECO:0000259" key="2">
    <source>
        <dbReference type="Pfam" id="PF00535"/>
    </source>
</evidence>
<dbReference type="HOGENOM" id="CLU_025996_0_7_4"/>
<dbReference type="GO" id="GO:0016740">
    <property type="term" value="F:transferase activity"/>
    <property type="evidence" value="ECO:0007669"/>
    <property type="project" value="UniProtKB-KW"/>
</dbReference>
<dbReference type="Gene3D" id="3.90.550.10">
    <property type="entry name" value="Spore Coat Polysaccharide Biosynthesis Protein SpsA, Chain A"/>
    <property type="match status" value="1"/>
</dbReference>
<keyword evidence="4" id="KW-1185">Reference proteome</keyword>
<proteinExistence type="predicted"/>
<dbReference type="AlphaFoldDB" id="A2SDQ8"/>
<dbReference type="Proteomes" id="UP000000366">
    <property type="component" value="Chromosome"/>
</dbReference>
<reference evidence="3 4" key="1">
    <citation type="journal article" date="2007" name="J. Bacteriol.">
        <title>Whole-genome analysis of the methyl tert-butyl ether-degrading beta-proteobacterium Methylibium petroleiphilum PM1.</title>
        <authorList>
            <person name="Kane S.R."/>
            <person name="Chakicherla A.Y."/>
            <person name="Chain P.S.G."/>
            <person name="Schmidt R."/>
            <person name="Shin M.W."/>
            <person name="Legler T.C."/>
            <person name="Scow K.M."/>
            <person name="Larimer F.W."/>
            <person name="Lucas S.M."/>
            <person name="Richardson P.M."/>
            <person name="Hristova K.R."/>
        </authorList>
    </citation>
    <scope>NUCLEOTIDE SEQUENCE [LARGE SCALE GENOMIC DNA]</scope>
    <source>
        <strain evidence="4">ATCC BAA-1232 / LMG 22953 / PM1</strain>
    </source>
</reference>
<keyword evidence="3" id="KW-0808">Transferase</keyword>
<keyword evidence="1" id="KW-1133">Transmembrane helix</keyword>
<keyword evidence="1" id="KW-0812">Transmembrane</keyword>
<gene>
    <name evidence="3" type="ordered locus">Mpe_A0735</name>
</gene>
<dbReference type="CAZy" id="GT2">
    <property type="family name" value="Glycosyltransferase Family 2"/>
</dbReference>
<dbReference type="InterPro" id="IPR001173">
    <property type="entry name" value="Glyco_trans_2-like"/>
</dbReference>
<accession>A2SDQ8</accession>
<organism evidence="3 4">
    <name type="scientific">Methylibium petroleiphilum (strain ATCC BAA-1232 / LMG 22953 / PM1)</name>
    <dbReference type="NCBI Taxonomy" id="420662"/>
    <lineage>
        <taxon>Bacteria</taxon>
        <taxon>Pseudomonadati</taxon>
        <taxon>Pseudomonadota</taxon>
        <taxon>Betaproteobacteria</taxon>
        <taxon>Burkholderiales</taxon>
        <taxon>Sphaerotilaceae</taxon>
        <taxon>Methylibium</taxon>
    </lineage>
</organism>
<protein>
    <submittedName>
        <fullName evidence="3">Putative glycosyltransferase protein</fullName>
    </submittedName>
</protein>
<dbReference type="KEGG" id="mpt:Mpe_A0735"/>
<name>A2SDQ8_METPP</name>
<dbReference type="STRING" id="420662.Mpe_A0735"/>